<evidence type="ECO:0000313" key="2">
    <source>
        <dbReference type="Proteomes" id="UP000248975"/>
    </source>
</evidence>
<evidence type="ECO:0000313" key="1">
    <source>
        <dbReference type="EMBL" id="PZQ94152.1"/>
    </source>
</evidence>
<dbReference type="AlphaFoldDB" id="A0A2W5RZ89"/>
<accession>A0A2W5RZ89</accession>
<comment type="caution">
    <text evidence="1">The sequence shown here is derived from an EMBL/GenBank/DDBJ whole genome shotgun (WGS) entry which is preliminary data.</text>
</comment>
<proteinExistence type="predicted"/>
<name>A0A2W5RZ89_CERSP</name>
<dbReference type="EMBL" id="QFQS01000051">
    <property type="protein sequence ID" value="PZQ94152.1"/>
    <property type="molecule type" value="Genomic_DNA"/>
</dbReference>
<organism evidence="1 2">
    <name type="scientific">Cereibacter sphaeroides</name>
    <name type="common">Rhodobacter sphaeroides</name>
    <dbReference type="NCBI Taxonomy" id="1063"/>
    <lineage>
        <taxon>Bacteria</taxon>
        <taxon>Pseudomonadati</taxon>
        <taxon>Pseudomonadota</taxon>
        <taxon>Alphaproteobacteria</taxon>
        <taxon>Rhodobacterales</taxon>
        <taxon>Paracoccaceae</taxon>
        <taxon>Cereibacter</taxon>
    </lineage>
</organism>
<reference evidence="1 2" key="1">
    <citation type="submission" date="2017-08" db="EMBL/GenBank/DDBJ databases">
        <title>Infants hospitalized years apart are colonized by the same room-sourced microbial strains.</title>
        <authorList>
            <person name="Brooks B."/>
            <person name="Olm M.R."/>
            <person name="Firek B.A."/>
            <person name="Baker R."/>
            <person name="Thomas B.C."/>
            <person name="Morowitz M.J."/>
            <person name="Banfield J.F."/>
        </authorList>
    </citation>
    <scope>NUCLEOTIDE SEQUENCE [LARGE SCALE GENOMIC DNA]</scope>
    <source>
        <strain evidence="1">S2_003_000_R2_11</strain>
    </source>
</reference>
<sequence>MSAKAIWGIAPFNAYPHRPLLIGNECISHRLLLTRIQFGLLRWNSFGDFVGGFLPGHQFGLSNLAVTRIGGDSTVTARRVAMALVTVCHSRGRDE</sequence>
<protein>
    <submittedName>
        <fullName evidence="1">Uncharacterized protein</fullName>
    </submittedName>
</protein>
<dbReference type="Proteomes" id="UP000248975">
    <property type="component" value="Unassembled WGS sequence"/>
</dbReference>
<gene>
    <name evidence="1" type="ORF">DI533_22715</name>
</gene>